<protein>
    <recommendedName>
        <fullName evidence="9">Sporulation and cell division protein SsgA</fullName>
    </recommendedName>
</protein>
<comment type="similarity">
    <text evidence="2">Belongs to the SsgA family.</text>
</comment>
<dbReference type="GO" id="GO:0030428">
    <property type="term" value="C:cell septum"/>
    <property type="evidence" value="ECO:0007669"/>
    <property type="project" value="UniProtKB-SubCell"/>
</dbReference>
<evidence type="ECO:0000256" key="2">
    <source>
        <dbReference type="ARBA" id="ARBA00009323"/>
    </source>
</evidence>
<comment type="subcellular location">
    <subcellularLocation>
        <location evidence="1">Cell septum</location>
    </subcellularLocation>
</comment>
<keyword evidence="4" id="KW-0749">Sporulation</keyword>
<organism evidence="7 8">
    <name type="scientific">Planobispora rosea</name>
    <dbReference type="NCBI Taxonomy" id="35762"/>
    <lineage>
        <taxon>Bacteria</taxon>
        <taxon>Bacillati</taxon>
        <taxon>Actinomycetota</taxon>
        <taxon>Actinomycetes</taxon>
        <taxon>Streptosporangiales</taxon>
        <taxon>Streptosporangiaceae</taxon>
        <taxon>Planobispora</taxon>
    </lineage>
</organism>
<comment type="caution">
    <text evidence="7">The sequence shown here is derived from an EMBL/GenBank/DDBJ whole genome shotgun (WGS) entry which is preliminary data.</text>
</comment>
<evidence type="ECO:0000313" key="7">
    <source>
        <dbReference type="EMBL" id="GIH86396.1"/>
    </source>
</evidence>
<dbReference type="EMBL" id="BOOI01000046">
    <property type="protein sequence ID" value="GIH86396.1"/>
    <property type="molecule type" value="Genomic_DNA"/>
</dbReference>
<evidence type="ECO:0000256" key="4">
    <source>
        <dbReference type="ARBA" id="ARBA00022969"/>
    </source>
</evidence>
<dbReference type="RefSeq" id="WP_189242975.1">
    <property type="nucleotide sequence ID" value="NZ_BMQP01000026.1"/>
</dbReference>
<keyword evidence="8" id="KW-1185">Reference proteome</keyword>
<keyword evidence="5" id="KW-0717">Septation</keyword>
<dbReference type="AlphaFoldDB" id="A0A8J3S0N8"/>
<dbReference type="Proteomes" id="UP000655044">
    <property type="component" value="Unassembled WGS sequence"/>
</dbReference>
<name>A0A8J3S0N8_PLARO</name>
<evidence type="ECO:0000256" key="6">
    <source>
        <dbReference type="ARBA" id="ARBA00023306"/>
    </source>
</evidence>
<sequence>MSTSRIRTTLQVCLADQPNRVFTARAFYELTDPYAVHIDFPPPPGAPDNVWTFDRELLATALDPTRKGVVGAGNIRFTEAEATDYLAIILHPGPQACRLYARRDELTSFLAQTTRRIPLGSEADWAEADWDRALIRLTTQMRRDAS</sequence>
<evidence type="ECO:0000313" key="8">
    <source>
        <dbReference type="Proteomes" id="UP000655044"/>
    </source>
</evidence>
<proteinExistence type="inferred from homology"/>
<dbReference type="GO" id="GO:0030435">
    <property type="term" value="P:sporulation resulting in formation of a cellular spore"/>
    <property type="evidence" value="ECO:0007669"/>
    <property type="project" value="UniProtKB-KW"/>
</dbReference>
<dbReference type="InterPro" id="IPR038658">
    <property type="entry name" value="SsgB_sf"/>
</dbReference>
<dbReference type="Pfam" id="PF04686">
    <property type="entry name" value="SsgA"/>
    <property type="match status" value="1"/>
</dbReference>
<evidence type="ECO:0008006" key="9">
    <source>
        <dbReference type="Google" id="ProtNLM"/>
    </source>
</evidence>
<accession>A0A8J3S0N8</accession>
<evidence type="ECO:0000256" key="1">
    <source>
        <dbReference type="ARBA" id="ARBA00004431"/>
    </source>
</evidence>
<dbReference type="GO" id="GO:0000917">
    <property type="term" value="P:division septum assembly"/>
    <property type="evidence" value="ECO:0007669"/>
    <property type="project" value="UniProtKB-KW"/>
</dbReference>
<reference evidence="7" key="1">
    <citation type="submission" date="2021-01" db="EMBL/GenBank/DDBJ databases">
        <title>Whole genome shotgun sequence of Planobispora rosea NBRC 15558.</title>
        <authorList>
            <person name="Komaki H."/>
            <person name="Tamura T."/>
        </authorList>
    </citation>
    <scope>NUCLEOTIDE SEQUENCE</scope>
    <source>
        <strain evidence="7">NBRC 15558</strain>
    </source>
</reference>
<evidence type="ECO:0000256" key="5">
    <source>
        <dbReference type="ARBA" id="ARBA00023210"/>
    </source>
</evidence>
<dbReference type="InterPro" id="IPR006776">
    <property type="entry name" value="SsgB"/>
</dbReference>
<evidence type="ECO:0000256" key="3">
    <source>
        <dbReference type="ARBA" id="ARBA00022618"/>
    </source>
</evidence>
<dbReference type="Gene3D" id="2.30.31.20">
    <property type="entry name" value="Sporulation-specific cell division protein SsgB"/>
    <property type="match status" value="1"/>
</dbReference>
<keyword evidence="3" id="KW-0132">Cell division</keyword>
<gene>
    <name evidence="7" type="ORF">Pro02_48040</name>
</gene>
<keyword evidence="6" id="KW-0131">Cell cycle</keyword>